<organism evidence="1 2">
    <name type="scientific">Thermacetogenium phaeum (strain ATCC BAA-254 / DSM 26808 / PB)</name>
    <dbReference type="NCBI Taxonomy" id="1089553"/>
    <lineage>
        <taxon>Bacteria</taxon>
        <taxon>Bacillati</taxon>
        <taxon>Bacillota</taxon>
        <taxon>Clostridia</taxon>
        <taxon>Thermoanaerobacterales</taxon>
        <taxon>Thermoanaerobacteraceae</taxon>
        <taxon>Thermacetogenium</taxon>
    </lineage>
</organism>
<dbReference type="RefSeq" id="WP_015050756.1">
    <property type="nucleotide sequence ID" value="NC_018870.1"/>
</dbReference>
<evidence type="ECO:0000313" key="2">
    <source>
        <dbReference type="Proteomes" id="UP000000467"/>
    </source>
</evidence>
<dbReference type="Proteomes" id="UP000000467">
    <property type="component" value="Chromosome"/>
</dbReference>
<dbReference type="HOGENOM" id="CLU_3123720_0_0_9"/>
<sequence>MSHHLNDLEIASISQEALQKLQEAEKEINQLKGGNRTEEVYLLALTKRGR</sequence>
<reference evidence="1 2" key="1">
    <citation type="journal article" date="2012" name="BMC Genomics">
        <title>Genome-guided analysis of physiological and morphological traits of the fermentative acetate oxidizer Thermacetogenium phaeum.</title>
        <authorList>
            <person name="Oehler D."/>
            <person name="Poehlein A."/>
            <person name="Leimbach A."/>
            <person name="Muller N."/>
            <person name="Daniel R."/>
            <person name="Gottschalk G."/>
            <person name="Schink B."/>
        </authorList>
    </citation>
    <scope>NUCLEOTIDE SEQUENCE [LARGE SCALE GENOMIC DNA]</scope>
    <source>
        <strain evidence="2">ATCC BAA-254 / DSM 26808 / PB</strain>
    </source>
</reference>
<dbReference type="STRING" id="1089553.Tph_c16710"/>
<dbReference type="AlphaFoldDB" id="K4LFU7"/>
<keyword evidence="2" id="KW-1185">Reference proteome</keyword>
<proteinExistence type="predicted"/>
<name>K4LFU7_THEPS</name>
<accession>K4LFU7</accession>
<dbReference type="KEGG" id="tpz:Tph_c16710"/>
<protein>
    <submittedName>
        <fullName evidence="1">Uncharacterized protein</fullName>
    </submittedName>
</protein>
<evidence type="ECO:0000313" key="1">
    <source>
        <dbReference type="EMBL" id="AFV11876.1"/>
    </source>
</evidence>
<gene>
    <name evidence="1" type="ordered locus">Tph_c16710</name>
</gene>
<dbReference type="EMBL" id="CP003732">
    <property type="protein sequence ID" value="AFV11876.1"/>
    <property type="molecule type" value="Genomic_DNA"/>
</dbReference>